<feature type="compositionally biased region" description="Polar residues" evidence="1">
    <location>
        <begin position="1"/>
        <end position="10"/>
    </location>
</feature>
<dbReference type="FunFam" id="1.10.10.1210:FF:000001">
    <property type="entry name" value="melanoma-associated antigen D1"/>
    <property type="match status" value="1"/>
</dbReference>
<organism evidence="3 4">
    <name type="scientific">Octodon degus</name>
    <name type="common">Degu</name>
    <name type="synonym">Sciurus degus</name>
    <dbReference type="NCBI Taxonomy" id="10160"/>
    <lineage>
        <taxon>Eukaryota</taxon>
        <taxon>Metazoa</taxon>
        <taxon>Chordata</taxon>
        <taxon>Craniata</taxon>
        <taxon>Vertebrata</taxon>
        <taxon>Euteleostomi</taxon>
        <taxon>Mammalia</taxon>
        <taxon>Eutheria</taxon>
        <taxon>Euarchontoglires</taxon>
        <taxon>Glires</taxon>
        <taxon>Rodentia</taxon>
        <taxon>Hystricomorpha</taxon>
        <taxon>Octodontidae</taxon>
        <taxon>Octodon</taxon>
    </lineage>
</organism>
<dbReference type="InterPro" id="IPR021072">
    <property type="entry name" value="MAGE_N"/>
</dbReference>
<gene>
    <name evidence="4" type="primary">LOC101581620</name>
</gene>
<dbReference type="PANTHER" id="PTHR11736:SF153">
    <property type="entry name" value="MELANOMA-ASSOCIATED ANTIGEN 10"/>
    <property type="match status" value="1"/>
</dbReference>
<dbReference type="Gene3D" id="1.10.10.1200">
    <property type="entry name" value="MAGE homology domain, winged helix WH1 motif"/>
    <property type="match status" value="1"/>
</dbReference>
<dbReference type="Pfam" id="PF12440">
    <property type="entry name" value="MAGE_N"/>
    <property type="match status" value="1"/>
</dbReference>
<dbReference type="GO" id="GO:0005634">
    <property type="term" value="C:nucleus"/>
    <property type="evidence" value="ECO:0007669"/>
    <property type="project" value="TreeGrafter"/>
</dbReference>
<dbReference type="PROSITE" id="PS50838">
    <property type="entry name" value="MAGE"/>
    <property type="match status" value="1"/>
</dbReference>
<evidence type="ECO:0000313" key="3">
    <source>
        <dbReference type="Proteomes" id="UP000515203"/>
    </source>
</evidence>
<dbReference type="GeneID" id="101581620"/>
<name>A0A6P3VE64_OCTDE</name>
<dbReference type="OrthoDB" id="9633206at2759"/>
<evidence type="ECO:0000259" key="2">
    <source>
        <dbReference type="PROSITE" id="PS50838"/>
    </source>
</evidence>
<feature type="compositionally biased region" description="Low complexity" evidence="1">
    <location>
        <begin position="38"/>
        <end position="55"/>
    </location>
</feature>
<dbReference type="RefSeq" id="XP_012372912.1">
    <property type="nucleotide sequence ID" value="XM_012517458.1"/>
</dbReference>
<dbReference type="InterPro" id="IPR002190">
    <property type="entry name" value="MHD_dom"/>
</dbReference>
<dbReference type="InterPro" id="IPR037445">
    <property type="entry name" value="MAGE"/>
</dbReference>
<dbReference type="PANTHER" id="PTHR11736">
    <property type="entry name" value="MELANOMA-ASSOCIATED ANTIGEN MAGE ANTIGEN"/>
    <property type="match status" value="1"/>
</dbReference>
<dbReference type="InterPro" id="IPR041899">
    <property type="entry name" value="MAGE_WH2"/>
</dbReference>
<evidence type="ECO:0000313" key="4">
    <source>
        <dbReference type="RefSeq" id="XP_012372912.1"/>
    </source>
</evidence>
<dbReference type="SMART" id="SM01373">
    <property type="entry name" value="MAGE"/>
    <property type="match status" value="1"/>
</dbReference>
<dbReference type="Proteomes" id="UP000515203">
    <property type="component" value="Unplaced"/>
</dbReference>
<feature type="region of interest" description="Disordered" evidence="1">
    <location>
        <begin position="1"/>
        <end position="89"/>
    </location>
</feature>
<dbReference type="InterPro" id="IPR041898">
    <property type="entry name" value="MAGE_WH1"/>
</dbReference>
<keyword evidence="3" id="KW-1185">Reference proteome</keyword>
<accession>A0A6P3VE64</accession>
<dbReference type="InParanoid" id="A0A6P3VE64"/>
<dbReference type="Gene3D" id="1.10.10.1210">
    <property type="entry name" value="MAGE homology domain, winged helix WH2 motif"/>
    <property type="match status" value="1"/>
</dbReference>
<feature type="domain" description="MAGE" evidence="2">
    <location>
        <begin position="118"/>
        <end position="313"/>
    </location>
</feature>
<dbReference type="Pfam" id="PF01454">
    <property type="entry name" value="MAGE"/>
    <property type="match status" value="1"/>
</dbReference>
<sequence>MPHGQVSQDRNLGEAHPDQNSAQGLSLVQGPIHEEEPASTVTSASSSSSTLMGSTAREEPGPVKPSCPQNSQGISTPSNGMASSESNQCCAGTKIQEGEGASLSQDKVAPQIRMDASENDKLDMIVRYLLQKYQNKEQITMEEVVHMVDHDSPGDFPVSFSEICECMHMGFGIIIKEVDSTAHTYELVSTLGLTFSGILDDTAQIIRKADLLILVLSLIFLKGNRVSEEHLKEILRHRKILAERSHVAVEDAWKFISYDLVQAEYLVYQQIPNSDPAQYEFLWGPRALAETTKMKVLEHAIMLDEKGPRACPH</sequence>
<dbReference type="SMART" id="SM01392">
    <property type="entry name" value="MAGE_N"/>
    <property type="match status" value="1"/>
</dbReference>
<dbReference type="AlphaFoldDB" id="A0A6P3VE64"/>
<dbReference type="GO" id="GO:0000122">
    <property type="term" value="P:negative regulation of transcription by RNA polymerase II"/>
    <property type="evidence" value="ECO:0007669"/>
    <property type="project" value="TreeGrafter"/>
</dbReference>
<protein>
    <submittedName>
        <fullName evidence="4">Melanoma-associated antigen 8-like</fullName>
    </submittedName>
</protein>
<feature type="compositionally biased region" description="Polar residues" evidence="1">
    <location>
        <begin position="67"/>
        <end position="89"/>
    </location>
</feature>
<proteinExistence type="predicted"/>
<reference evidence="4" key="1">
    <citation type="submission" date="2025-08" db="UniProtKB">
        <authorList>
            <consortium name="RefSeq"/>
        </authorList>
    </citation>
    <scope>IDENTIFICATION</scope>
</reference>
<evidence type="ECO:0000256" key="1">
    <source>
        <dbReference type="SAM" id="MobiDB-lite"/>
    </source>
</evidence>